<feature type="transmembrane region" description="Helical" evidence="5">
    <location>
        <begin position="210"/>
        <end position="233"/>
    </location>
</feature>
<feature type="transmembrane region" description="Helical" evidence="5">
    <location>
        <begin position="147"/>
        <end position="170"/>
    </location>
</feature>
<dbReference type="RefSeq" id="WP_106195072.1">
    <property type="nucleotide sequence ID" value="NZ_PVTO01000022.1"/>
</dbReference>
<dbReference type="PANTHER" id="PTHR30249:SF0">
    <property type="entry name" value="PLASTIDAL GLYCOLATE_GLYCERATE TRANSLOCATOR 1, CHLOROPLASTIC"/>
    <property type="match status" value="1"/>
</dbReference>
<dbReference type="GO" id="GO:0016787">
    <property type="term" value="F:hydrolase activity"/>
    <property type="evidence" value="ECO:0007669"/>
    <property type="project" value="UniProtKB-KW"/>
</dbReference>
<reference evidence="6 7" key="1">
    <citation type="submission" date="2018-03" db="EMBL/GenBank/DDBJ databases">
        <title>Genomic Encyclopedia of Archaeal and Bacterial Type Strains, Phase II (KMG-II): from individual species to whole genera.</title>
        <authorList>
            <person name="Goeker M."/>
        </authorList>
    </citation>
    <scope>NUCLEOTIDE SEQUENCE [LARGE SCALE GENOMIC DNA]</scope>
    <source>
        <strain evidence="6 7">DSM 13175</strain>
    </source>
</reference>
<dbReference type="Proteomes" id="UP000238205">
    <property type="component" value="Unassembled WGS sequence"/>
</dbReference>
<evidence type="ECO:0000313" key="7">
    <source>
        <dbReference type="Proteomes" id="UP000238205"/>
    </source>
</evidence>
<dbReference type="InterPro" id="IPR007300">
    <property type="entry name" value="CidB/LrgB"/>
</dbReference>
<organism evidence="6 7">
    <name type="scientific">Alkalibacterium olivapovliticus</name>
    <dbReference type="NCBI Taxonomy" id="99907"/>
    <lineage>
        <taxon>Bacteria</taxon>
        <taxon>Bacillati</taxon>
        <taxon>Bacillota</taxon>
        <taxon>Bacilli</taxon>
        <taxon>Lactobacillales</taxon>
        <taxon>Carnobacteriaceae</taxon>
        <taxon>Alkalibacterium</taxon>
    </lineage>
</organism>
<proteinExistence type="predicted"/>
<evidence type="ECO:0000313" key="6">
    <source>
        <dbReference type="EMBL" id="PRY80100.1"/>
    </source>
</evidence>
<keyword evidence="3 5" id="KW-1133">Transmembrane helix</keyword>
<dbReference type="OrthoDB" id="9811701at2"/>
<dbReference type="AlphaFoldDB" id="A0A2T0W3R6"/>
<feature type="transmembrane region" description="Helical" evidence="5">
    <location>
        <begin position="58"/>
        <end position="79"/>
    </location>
</feature>
<sequence length="234" mass="24837">MIRELTSSPFFGIVLSVALYLLGQKLHRKWPIPIFTPLVFAIVMTIVLLLLMDISYETYFIGGQYINIWVTPATVALAIKLKKNIEHLRANVVAILSGIGIGVVFHTLLIVALSLIFQFNEELAATLFPKSVTTAIALGVSESLGGIASLTVAVVVFTGVLGAVVGPSIFKWLKITDPVAQGVAMGSGSHAMGTTKAIEMGEVQGAMSGLSIVLTGIAVVILAPFGLFLIQLLF</sequence>
<feature type="transmembrane region" description="Helical" evidence="5">
    <location>
        <begin position="34"/>
        <end position="52"/>
    </location>
</feature>
<comment type="caution">
    <text evidence="6">The sequence shown here is derived from an EMBL/GenBank/DDBJ whole genome shotgun (WGS) entry which is preliminary data.</text>
</comment>
<dbReference type="EMBL" id="PVTO01000022">
    <property type="protein sequence ID" value="PRY80100.1"/>
    <property type="molecule type" value="Genomic_DNA"/>
</dbReference>
<evidence type="ECO:0000256" key="5">
    <source>
        <dbReference type="SAM" id="Phobius"/>
    </source>
</evidence>
<feature type="transmembrane region" description="Helical" evidence="5">
    <location>
        <begin position="91"/>
        <end position="117"/>
    </location>
</feature>
<name>A0A2T0W3R6_9LACT</name>
<accession>A0A2T0W3R6</accession>
<evidence type="ECO:0000256" key="4">
    <source>
        <dbReference type="ARBA" id="ARBA00023136"/>
    </source>
</evidence>
<keyword evidence="6" id="KW-0378">Hydrolase</keyword>
<keyword evidence="4 5" id="KW-0472">Membrane</keyword>
<evidence type="ECO:0000256" key="3">
    <source>
        <dbReference type="ARBA" id="ARBA00022989"/>
    </source>
</evidence>
<dbReference type="Pfam" id="PF04172">
    <property type="entry name" value="LrgB"/>
    <property type="match status" value="1"/>
</dbReference>
<dbReference type="PANTHER" id="PTHR30249">
    <property type="entry name" value="PUTATIVE SEROTONIN TRANSPORTER"/>
    <property type="match status" value="1"/>
</dbReference>
<evidence type="ECO:0000256" key="2">
    <source>
        <dbReference type="ARBA" id="ARBA00022692"/>
    </source>
</evidence>
<protein>
    <submittedName>
        <fullName evidence="6">Putative murein hydrolase (TIGR00659 family)</fullName>
    </submittedName>
</protein>
<comment type="subcellular location">
    <subcellularLocation>
        <location evidence="1">Membrane</location>
        <topology evidence="1">Multi-pass membrane protein</topology>
    </subcellularLocation>
</comment>
<keyword evidence="7" id="KW-1185">Reference proteome</keyword>
<evidence type="ECO:0000256" key="1">
    <source>
        <dbReference type="ARBA" id="ARBA00004141"/>
    </source>
</evidence>
<dbReference type="GO" id="GO:0016020">
    <property type="term" value="C:membrane"/>
    <property type="evidence" value="ECO:0007669"/>
    <property type="project" value="UniProtKB-SubCell"/>
</dbReference>
<gene>
    <name evidence="6" type="ORF">CLV38_12236</name>
</gene>
<keyword evidence="2 5" id="KW-0812">Transmembrane</keyword>
<feature type="transmembrane region" description="Helical" evidence="5">
    <location>
        <begin position="6"/>
        <end position="22"/>
    </location>
</feature>